<dbReference type="GO" id="GO:0000723">
    <property type="term" value="P:telomere maintenance"/>
    <property type="evidence" value="ECO:0007669"/>
    <property type="project" value="InterPro"/>
</dbReference>
<protein>
    <recommendedName>
        <fullName evidence="1">ATP-dependent DNA helicase</fullName>
        <ecNumber evidence="1">5.6.2.3</ecNumber>
    </recommendedName>
</protein>
<comment type="cofactor">
    <cofactor evidence="1">
        <name>Mg(2+)</name>
        <dbReference type="ChEBI" id="CHEBI:18420"/>
    </cofactor>
</comment>
<dbReference type="Pfam" id="PF05970">
    <property type="entry name" value="PIF1"/>
    <property type="match status" value="1"/>
</dbReference>
<dbReference type="Gene3D" id="3.40.50.300">
    <property type="entry name" value="P-loop containing nucleotide triphosphate hydrolases"/>
    <property type="match status" value="1"/>
</dbReference>
<dbReference type="EMBL" id="JACXVP010000012">
    <property type="protein sequence ID" value="KAG5570084.1"/>
    <property type="molecule type" value="Genomic_DNA"/>
</dbReference>
<dbReference type="PANTHER" id="PTHR10492">
    <property type="match status" value="1"/>
</dbReference>
<dbReference type="GO" id="GO:0016787">
    <property type="term" value="F:hydrolase activity"/>
    <property type="evidence" value="ECO:0007669"/>
    <property type="project" value="UniProtKB-KW"/>
</dbReference>
<keyword evidence="1" id="KW-0234">DNA repair</keyword>
<keyword evidence="1" id="KW-0233">DNA recombination</keyword>
<dbReference type="GO" id="GO:0005524">
    <property type="term" value="F:ATP binding"/>
    <property type="evidence" value="ECO:0007669"/>
    <property type="project" value="UniProtKB-KW"/>
</dbReference>
<proteinExistence type="inferred from homology"/>
<keyword evidence="1" id="KW-0547">Nucleotide-binding</keyword>
<dbReference type="OrthoDB" id="1927241at2759"/>
<comment type="catalytic activity">
    <reaction evidence="1">
        <text>ATP + H2O = ADP + phosphate + H(+)</text>
        <dbReference type="Rhea" id="RHEA:13065"/>
        <dbReference type="ChEBI" id="CHEBI:15377"/>
        <dbReference type="ChEBI" id="CHEBI:15378"/>
        <dbReference type="ChEBI" id="CHEBI:30616"/>
        <dbReference type="ChEBI" id="CHEBI:43474"/>
        <dbReference type="ChEBI" id="CHEBI:456216"/>
        <dbReference type="EC" id="5.6.2.3"/>
    </reaction>
</comment>
<dbReference type="InterPro" id="IPR027417">
    <property type="entry name" value="P-loop_NTPase"/>
</dbReference>
<dbReference type="GO" id="GO:0006310">
    <property type="term" value="P:DNA recombination"/>
    <property type="evidence" value="ECO:0007669"/>
    <property type="project" value="UniProtKB-KW"/>
</dbReference>
<keyword evidence="4" id="KW-1185">Reference proteome</keyword>
<comment type="caution">
    <text evidence="3">The sequence shown here is derived from an EMBL/GenBank/DDBJ whole genome shotgun (WGS) entry which is preliminary data.</text>
</comment>
<dbReference type="AlphaFoldDB" id="A0A9J5W483"/>
<sequence>MGLPENMAFVAFPISEMTPRRIPTSICIYTHQYVSFKSNQTILFGQQRDRMWSHQQRHTNAIGRIVTCHPSEGERYYLRLLLTNIKRCFFIDGPGGGKTFLYRALLANVRSKGFIALATASSVFAASILPGGRAHIPRFKIPIDIDNNFTCNISKQSSLASLIRFKINCLG</sequence>
<accession>A0A9J5W483</accession>
<keyword evidence="1" id="KW-0347">Helicase</keyword>
<dbReference type="GO" id="GO:0043139">
    <property type="term" value="F:5'-3' DNA helicase activity"/>
    <property type="evidence" value="ECO:0007669"/>
    <property type="project" value="UniProtKB-EC"/>
</dbReference>
<keyword evidence="1" id="KW-0067">ATP-binding</keyword>
<evidence type="ECO:0000259" key="2">
    <source>
        <dbReference type="Pfam" id="PF05970"/>
    </source>
</evidence>
<organism evidence="3 4">
    <name type="scientific">Solanum commersonii</name>
    <name type="common">Commerson's wild potato</name>
    <name type="synonym">Commerson's nightshade</name>
    <dbReference type="NCBI Taxonomy" id="4109"/>
    <lineage>
        <taxon>Eukaryota</taxon>
        <taxon>Viridiplantae</taxon>
        <taxon>Streptophyta</taxon>
        <taxon>Embryophyta</taxon>
        <taxon>Tracheophyta</taxon>
        <taxon>Spermatophyta</taxon>
        <taxon>Magnoliopsida</taxon>
        <taxon>eudicotyledons</taxon>
        <taxon>Gunneridae</taxon>
        <taxon>Pentapetalae</taxon>
        <taxon>asterids</taxon>
        <taxon>lamiids</taxon>
        <taxon>Solanales</taxon>
        <taxon>Solanaceae</taxon>
        <taxon>Solanoideae</taxon>
        <taxon>Solaneae</taxon>
        <taxon>Solanum</taxon>
    </lineage>
</organism>
<dbReference type="GO" id="GO:0006281">
    <property type="term" value="P:DNA repair"/>
    <property type="evidence" value="ECO:0007669"/>
    <property type="project" value="UniProtKB-KW"/>
</dbReference>
<evidence type="ECO:0000313" key="3">
    <source>
        <dbReference type="EMBL" id="KAG5570084.1"/>
    </source>
</evidence>
<feature type="domain" description="DNA helicase Pif1-like DEAD-box helicase" evidence="2">
    <location>
        <begin position="85"/>
        <end position="163"/>
    </location>
</feature>
<dbReference type="PANTHER" id="PTHR10492:SF100">
    <property type="entry name" value="ATP-DEPENDENT DNA HELICASE"/>
    <property type="match status" value="1"/>
</dbReference>
<keyword evidence="1" id="KW-0227">DNA damage</keyword>
<name>A0A9J5W483_SOLCO</name>
<keyword evidence="1" id="KW-0378">Hydrolase</keyword>
<reference evidence="3 4" key="1">
    <citation type="submission" date="2020-09" db="EMBL/GenBank/DDBJ databases">
        <title>De no assembly of potato wild relative species, Solanum commersonii.</title>
        <authorList>
            <person name="Cho K."/>
        </authorList>
    </citation>
    <scope>NUCLEOTIDE SEQUENCE [LARGE SCALE GENOMIC DNA]</scope>
    <source>
        <strain evidence="3">LZ3.2</strain>
        <tissue evidence="3">Leaf</tissue>
    </source>
</reference>
<comment type="similarity">
    <text evidence="1">Belongs to the helicase family.</text>
</comment>
<evidence type="ECO:0000256" key="1">
    <source>
        <dbReference type="RuleBase" id="RU363044"/>
    </source>
</evidence>
<evidence type="ECO:0000313" key="4">
    <source>
        <dbReference type="Proteomes" id="UP000824120"/>
    </source>
</evidence>
<dbReference type="Proteomes" id="UP000824120">
    <property type="component" value="Chromosome 12"/>
</dbReference>
<dbReference type="InterPro" id="IPR010285">
    <property type="entry name" value="DNA_helicase_pif1-like_DEAD"/>
</dbReference>
<gene>
    <name evidence="3" type="ORF">H5410_059850</name>
</gene>
<dbReference type="EC" id="5.6.2.3" evidence="1"/>